<dbReference type="InterPro" id="IPR003657">
    <property type="entry name" value="WRKY_dom"/>
</dbReference>
<dbReference type="InterPro" id="IPR036576">
    <property type="entry name" value="WRKY_dom_sf"/>
</dbReference>
<evidence type="ECO:0000313" key="10">
    <source>
        <dbReference type="Proteomes" id="UP001188597"/>
    </source>
</evidence>
<feature type="region of interest" description="Disordered" evidence="7">
    <location>
        <begin position="370"/>
        <end position="426"/>
    </location>
</feature>
<dbReference type="PROSITE" id="PS50811">
    <property type="entry name" value="WRKY"/>
    <property type="match status" value="2"/>
</dbReference>
<dbReference type="EMBL" id="JAVXUP010000268">
    <property type="protein sequence ID" value="KAK3032474.1"/>
    <property type="molecule type" value="Genomic_DNA"/>
</dbReference>
<keyword evidence="10" id="KW-1185">Reference proteome</keyword>
<dbReference type="FunFam" id="2.20.25.80:FF:000006">
    <property type="entry name" value="WRKY transcription factor"/>
    <property type="match status" value="1"/>
</dbReference>
<dbReference type="GO" id="GO:0003700">
    <property type="term" value="F:DNA-binding transcription factor activity"/>
    <property type="evidence" value="ECO:0007669"/>
    <property type="project" value="InterPro"/>
</dbReference>
<proteinExistence type="predicted"/>
<dbReference type="GO" id="GO:0005634">
    <property type="term" value="C:nucleus"/>
    <property type="evidence" value="ECO:0007669"/>
    <property type="project" value="UniProtKB-SubCell"/>
</dbReference>
<evidence type="ECO:0000256" key="1">
    <source>
        <dbReference type="ARBA" id="ARBA00004123"/>
    </source>
</evidence>
<dbReference type="InterPro" id="IPR044810">
    <property type="entry name" value="WRKY_plant"/>
</dbReference>
<organism evidence="9 10">
    <name type="scientific">Escallonia herrerae</name>
    <dbReference type="NCBI Taxonomy" id="1293975"/>
    <lineage>
        <taxon>Eukaryota</taxon>
        <taxon>Viridiplantae</taxon>
        <taxon>Streptophyta</taxon>
        <taxon>Embryophyta</taxon>
        <taxon>Tracheophyta</taxon>
        <taxon>Spermatophyta</taxon>
        <taxon>Magnoliopsida</taxon>
        <taxon>eudicotyledons</taxon>
        <taxon>Gunneridae</taxon>
        <taxon>Pentapetalae</taxon>
        <taxon>asterids</taxon>
        <taxon>campanulids</taxon>
        <taxon>Escalloniales</taxon>
        <taxon>Escalloniaceae</taxon>
        <taxon>Escallonia</taxon>
    </lineage>
</organism>
<dbReference type="Gene3D" id="2.20.25.80">
    <property type="entry name" value="WRKY domain"/>
    <property type="match status" value="2"/>
</dbReference>
<feature type="compositionally biased region" description="Low complexity" evidence="7">
    <location>
        <begin position="30"/>
        <end position="39"/>
    </location>
</feature>
<keyword evidence="6" id="KW-0539">Nucleus</keyword>
<feature type="region of interest" description="Disordered" evidence="7">
    <location>
        <begin position="1"/>
        <end position="39"/>
    </location>
</feature>
<evidence type="ECO:0000256" key="7">
    <source>
        <dbReference type="SAM" id="MobiDB-lite"/>
    </source>
</evidence>
<evidence type="ECO:0000256" key="2">
    <source>
        <dbReference type="ARBA" id="ARBA00022737"/>
    </source>
</evidence>
<feature type="region of interest" description="Disordered" evidence="7">
    <location>
        <begin position="252"/>
        <end position="289"/>
    </location>
</feature>
<dbReference type="Pfam" id="PF03106">
    <property type="entry name" value="WRKY"/>
    <property type="match status" value="2"/>
</dbReference>
<evidence type="ECO:0000259" key="8">
    <source>
        <dbReference type="PROSITE" id="PS50811"/>
    </source>
</evidence>
<keyword evidence="2" id="KW-0677">Repeat</keyword>
<dbReference type="SUPFAM" id="SSF118290">
    <property type="entry name" value="WRKY DNA-binding domain"/>
    <property type="match status" value="2"/>
</dbReference>
<accession>A0AA89B7A8</accession>
<keyword evidence="5" id="KW-0804">Transcription</keyword>
<feature type="domain" description="WRKY" evidence="8">
    <location>
        <begin position="282"/>
        <end position="346"/>
    </location>
</feature>
<sequence>MDEEESKSHSLSSSSNAADAHGPDRVRDPSSGASGSNGAARYKLMSPAKLPISRSVAGCISVPPGLSPTSFLESPVLLSNIKFRFTLKTVGSKTGVALGENAARFIRTRFRYGIDVILRCEWSKLGGIQWCDTRAEPSPTTGSFFKPQLMHGSGCYAPISLAPNCSGGSLSKERKSTNFEFKPHVGSNSVPGFSSTGLPISTGLNHQKKEPWGQVSFASSPLANGELTASKELSSSAPLQMLAPRVGEISGVDYDDMNHRGHPESVVQVSQSDHKDIGPSVTTERSSDDGYNWRKYGQKLVKGCEFPRSYYKCTHPNCEVKKIFERSYDGQITEIVYKGMHDHPKPQPSRRFTAGALMSIQEEKAVKVSSLNAQEDHSTINAKSPNIEPNGVPVLSPKRANDDSVDGPVSQLNGNNDEVDEDDPFSKRRKTDVCAVDIMPVVKPIREPRVVVQTVSEVDILDDGYRWRKYGQKVVRGNPNPRSYYKCTNAGCPVRKHVERASHDPKAVITTYEGKHNHDVPTARNNSHDMAGLTAINAMPRMGSEKNATVSLDLGVGITHAAENRINEQRQKPDADPGQSQVHVACSNIKVVQATPASTCYGGVGGGIGMSPYGSREKNFEGHSLDLQPLSHSSNQYPQNLGKILLGP</sequence>
<dbReference type="AlphaFoldDB" id="A0AA89B7A8"/>
<evidence type="ECO:0000256" key="3">
    <source>
        <dbReference type="ARBA" id="ARBA00023015"/>
    </source>
</evidence>
<evidence type="ECO:0000256" key="6">
    <source>
        <dbReference type="ARBA" id="ARBA00023242"/>
    </source>
</evidence>
<feature type="domain" description="WRKY" evidence="8">
    <location>
        <begin position="456"/>
        <end position="521"/>
    </location>
</feature>
<dbReference type="Proteomes" id="UP001188597">
    <property type="component" value="Unassembled WGS sequence"/>
</dbReference>
<name>A0AA89B7A8_9ASTE</name>
<dbReference type="FunFam" id="2.20.25.80:FF:000001">
    <property type="entry name" value="WRKY transcription factor 33"/>
    <property type="match status" value="1"/>
</dbReference>
<dbReference type="GO" id="GO:0043565">
    <property type="term" value="F:sequence-specific DNA binding"/>
    <property type="evidence" value="ECO:0007669"/>
    <property type="project" value="InterPro"/>
</dbReference>
<dbReference type="PANTHER" id="PTHR31221">
    <property type="entry name" value="WRKY TRANSCRIPTION FACTOR PROTEIN 1-RELATED"/>
    <property type="match status" value="1"/>
</dbReference>
<evidence type="ECO:0000256" key="5">
    <source>
        <dbReference type="ARBA" id="ARBA00023163"/>
    </source>
</evidence>
<feature type="compositionally biased region" description="Polar residues" evidence="7">
    <location>
        <begin position="370"/>
        <end position="384"/>
    </location>
</feature>
<dbReference type="PANTHER" id="PTHR31221:SF193">
    <property type="entry name" value="WRKY TRANSCRIPTION FACTOR PROTEIN 1-RELATED"/>
    <property type="match status" value="1"/>
</dbReference>
<reference evidence="9" key="1">
    <citation type="submission" date="2022-12" db="EMBL/GenBank/DDBJ databases">
        <title>Draft genome assemblies for two species of Escallonia (Escalloniales).</title>
        <authorList>
            <person name="Chanderbali A."/>
            <person name="Dervinis C."/>
            <person name="Anghel I."/>
            <person name="Soltis D."/>
            <person name="Soltis P."/>
            <person name="Zapata F."/>
        </authorList>
    </citation>
    <scope>NUCLEOTIDE SEQUENCE</scope>
    <source>
        <strain evidence="9">UCBG64.0493</strain>
        <tissue evidence="9">Leaf</tissue>
    </source>
</reference>
<keyword evidence="3" id="KW-0805">Transcription regulation</keyword>
<protein>
    <recommendedName>
        <fullName evidence="8">WRKY domain-containing protein</fullName>
    </recommendedName>
</protein>
<evidence type="ECO:0000256" key="4">
    <source>
        <dbReference type="ARBA" id="ARBA00023125"/>
    </source>
</evidence>
<comment type="caution">
    <text evidence="9">The sequence shown here is derived from an EMBL/GenBank/DDBJ whole genome shotgun (WGS) entry which is preliminary data.</text>
</comment>
<comment type="subcellular location">
    <subcellularLocation>
        <location evidence="1">Nucleus</location>
    </subcellularLocation>
</comment>
<dbReference type="SMART" id="SM00774">
    <property type="entry name" value="WRKY"/>
    <property type="match status" value="2"/>
</dbReference>
<gene>
    <name evidence="9" type="ORF">RJ639_037287</name>
</gene>
<keyword evidence="4" id="KW-0238">DNA-binding</keyword>
<evidence type="ECO:0000313" key="9">
    <source>
        <dbReference type="EMBL" id="KAK3032474.1"/>
    </source>
</evidence>